<evidence type="ECO:0008006" key="5">
    <source>
        <dbReference type="Google" id="ProtNLM"/>
    </source>
</evidence>
<feature type="region of interest" description="Disordered" evidence="1">
    <location>
        <begin position="272"/>
        <end position="297"/>
    </location>
</feature>
<organism evidence="3 4">
    <name type="scientific">Pythium insidiosum</name>
    <name type="common">Pythiosis disease agent</name>
    <dbReference type="NCBI Taxonomy" id="114742"/>
    <lineage>
        <taxon>Eukaryota</taxon>
        <taxon>Sar</taxon>
        <taxon>Stramenopiles</taxon>
        <taxon>Oomycota</taxon>
        <taxon>Peronosporomycetes</taxon>
        <taxon>Pythiales</taxon>
        <taxon>Pythiaceae</taxon>
        <taxon>Pythium</taxon>
    </lineage>
</organism>
<dbReference type="PANTHER" id="PTHR31735">
    <property type="entry name" value="VACUOLAR MEMBRANE PROTEIN YPL162C"/>
    <property type="match status" value="1"/>
</dbReference>
<evidence type="ECO:0000313" key="3">
    <source>
        <dbReference type="EMBL" id="KAJ0401649.1"/>
    </source>
</evidence>
<comment type="caution">
    <text evidence="3">The sequence shown here is derived from an EMBL/GenBank/DDBJ whole genome shotgun (WGS) entry which is preliminary data.</text>
</comment>
<evidence type="ECO:0000256" key="1">
    <source>
        <dbReference type="SAM" id="MobiDB-lite"/>
    </source>
</evidence>
<gene>
    <name evidence="3" type="ORF">P43SY_001281</name>
</gene>
<dbReference type="Pfam" id="PF12400">
    <property type="entry name" value="STIMATE"/>
    <property type="match status" value="1"/>
</dbReference>
<feature type="transmembrane region" description="Helical" evidence="2">
    <location>
        <begin position="30"/>
        <end position="48"/>
    </location>
</feature>
<evidence type="ECO:0000256" key="2">
    <source>
        <dbReference type="SAM" id="Phobius"/>
    </source>
</evidence>
<keyword evidence="2" id="KW-0812">Transmembrane</keyword>
<keyword evidence="2" id="KW-1133">Transmembrane helix</keyword>
<dbReference type="PANTHER" id="PTHR31735:SF1">
    <property type="entry name" value="VACUOLAR MEMBRANE PROTEIN YPL162C"/>
    <property type="match status" value="1"/>
</dbReference>
<dbReference type="GO" id="GO:0016020">
    <property type="term" value="C:membrane"/>
    <property type="evidence" value="ECO:0007669"/>
    <property type="project" value="TreeGrafter"/>
</dbReference>
<sequence length="297" mass="32994">MQPRRHEVTWTFVAETSEVADRCLLFTDSYGRLLQVVLAFTALAVLYVKRKLETPMRPLQVWVLDVGKQCVGAFLLHCLSIILSIVFVASAGNNDDECGIYFVTYMLDTTCGVLVLIVVLRAMQWLAESCRWRDLQESGFYGDPPRLAVFAKQLAAYSVAVLLMKMLTALVILAYYEPLAAFATRLFSSFTQHRHLELLLVMIIIPGCFNAFQFWLVDSYLKCDGSHWKYFSALDSEKTRAPIVAGGAPVLAGERPSIATTYDATAFALPAPEPKSQRVAPPPRPPSSASGRNGFVL</sequence>
<protein>
    <recommendedName>
        <fullName evidence="5">Transmembrane protein</fullName>
    </recommendedName>
</protein>
<feature type="transmembrane region" description="Helical" evidence="2">
    <location>
        <begin position="196"/>
        <end position="217"/>
    </location>
</feature>
<keyword evidence="2" id="KW-0472">Membrane</keyword>
<feature type="transmembrane region" description="Helical" evidence="2">
    <location>
        <begin position="100"/>
        <end position="123"/>
    </location>
</feature>
<evidence type="ECO:0000313" key="4">
    <source>
        <dbReference type="Proteomes" id="UP001209570"/>
    </source>
</evidence>
<dbReference type="AlphaFoldDB" id="A0AAD5Q794"/>
<proteinExistence type="predicted"/>
<name>A0AAD5Q794_PYTIN</name>
<dbReference type="EMBL" id="JAKCXM010000122">
    <property type="protein sequence ID" value="KAJ0401649.1"/>
    <property type="molecule type" value="Genomic_DNA"/>
</dbReference>
<accession>A0AAD5Q794</accession>
<keyword evidence="4" id="KW-1185">Reference proteome</keyword>
<dbReference type="Proteomes" id="UP001209570">
    <property type="component" value="Unassembled WGS sequence"/>
</dbReference>
<reference evidence="3" key="1">
    <citation type="submission" date="2021-12" db="EMBL/GenBank/DDBJ databases">
        <title>Prjna785345.</title>
        <authorList>
            <person name="Rujirawat T."/>
            <person name="Krajaejun T."/>
        </authorList>
    </citation>
    <scope>NUCLEOTIDE SEQUENCE</scope>
    <source>
        <strain evidence="3">Pi057C3</strain>
    </source>
</reference>
<feature type="transmembrane region" description="Helical" evidence="2">
    <location>
        <begin position="154"/>
        <end position="176"/>
    </location>
</feature>
<feature type="transmembrane region" description="Helical" evidence="2">
    <location>
        <begin position="69"/>
        <end position="88"/>
    </location>
</feature>
<dbReference type="InterPro" id="IPR022127">
    <property type="entry name" value="STIMATE/YPL162C"/>
</dbReference>